<name>A0A1H0UZK3_9ACTN</name>
<sequence length="272" mass="30352">MRRLAIGLTALALTGITACGSGQTAQSNDPTGEDSPEQSEQELNPLSSTSALGDAVSEAMRETSTVKVSMRAENYPVSTAEMVNYDCEMELIGPRMHCSGLLDFILDSGEFYMKPPERMREQRGITEPWVKLPAGKLGQSSTDFSQLSKFGDIERMLPEGSTIGEKRKTELDGRQVVRYDVTVDMNVTLEKGEQQYRQRAQRMLDRGVEELEYVFWVDERGLPMRITSETPDIAGIPPDARMVITYSDWGEPVDITVPPAEKIDEQYTQDPV</sequence>
<dbReference type="EMBL" id="FNJR01000007">
    <property type="protein sequence ID" value="SDP71630.1"/>
    <property type="molecule type" value="Genomic_DNA"/>
</dbReference>
<protein>
    <recommendedName>
        <fullName evidence="5">Lipoprotein LprG</fullName>
    </recommendedName>
</protein>
<dbReference type="RefSeq" id="WP_092601979.1">
    <property type="nucleotide sequence ID" value="NZ_FNJR01000007.1"/>
</dbReference>
<dbReference type="STRING" id="405564.SAMN04487905_107250"/>
<evidence type="ECO:0000256" key="1">
    <source>
        <dbReference type="SAM" id="MobiDB-lite"/>
    </source>
</evidence>
<keyword evidence="4" id="KW-1185">Reference proteome</keyword>
<evidence type="ECO:0000313" key="4">
    <source>
        <dbReference type="Proteomes" id="UP000199497"/>
    </source>
</evidence>
<evidence type="ECO:0000256" key="2">
    <source>
        <dbReference type="SAM" id="SignalP"/>
    </source>
</evidence>
<feature type="region of interest" description="Disordered" evidence="1">
    <location>
        <begin position="20"/>
        <end position="47"/>
    </location>
</feature>
<feature type="chain" id="PRO_5038617763" description="Lipoprotein LprG" evidence="2">
    <location>
        <begin position="21"/>
        <end position="272"/>
    </location>
</feature>
<dbReference type="SUPFAM" id="SSF89392">
    <property type="entry name" value="Prokaryotic lipoproteins and lipoprotein localization factors"/>
    <property type="match status" value="1"/>
</dbReference>
<dbReference type="PROSITE" id="PS51257">
    <property type="entry name" value="PROKAR_LIPOPROTEIN"/>
    <property type="match status" value="1"/>
</dbReference>
<feature type="signal peptide" evidence="2">
    <location>
        <begin position="1"/>
        <end position="20"/>
    </location>
</feature>
<evidence type="ECO:0008006" key="5">
    <source>
        <dbReference type="Google" id="ProtNLM"/>
    </source>
</evidence>
<dbReference type="AlphaFoldDB" id="A0A1H0UZK3"/>
<dbReference type="Proteomes" id="UP000199497">
    <property type="component" value="Unassembled WGS sequence"/>
</dbReference>
<proteinExistence type="predicted"/>
<feature type="compositionally biased region" description="Acidic residues" evidence="1">
    <location>
        <begin position="31"/>
        <end position="40"/>
    </location>
</feature>
<keyword evidence="2" id="KW-0732">Signal</keyword>
<organism evidence="3 4">
    <name type="scientific">Actinopolyspora xinjiangensis</name>
    <dbReference type="NCBI Taxonomy" id="405564"/>
    <lineage>
        <taxon>Bacteria</taxon>
        <taxon>Bacillati</taxon>
        <taxon>Actinomycetota</taxon>
        <taxon>Actinomycetes</taxon>
        <taxon>Actinopolysporales</taxon>
        <taxon>Actinopolysporaceae</taxon>
        <taxon>Actinopolyspora</taxon>
    </lineage>
</organism>
<evidence type="ECO:0000313" key="3">
    <source>
        <dbReference type="EMBL" id="SDP71630.1"/>
    </source>
</evidence>
<gene>
    <name evidence="3" type="ORF">SAMN04487905_107250</name>
</gene>
<accession>A0A1H0UZK3</accession>
<dbReference type="OrthoDB" id="3427828at2"/>
<reference evidence="4" key="1">
    <citation type="submission" date="2016-10" db="EMBL/GenBank/DDBJ databases">
        <authorList>
            <person name="Varghese N."/>
            <person name="Submissions S."/>
        </authorList>
    </citation>
    <scope>NUCLEOTIDE SEQUENCE [LARGE SCALE GENOMIC DNA]</scope>
    <source>
        <strain evidence="4">DSM 46732</strain>
    </source>
</reference>
<feature type="compositionally biased region" description="Polar residues" evidence="1">
    <location>
        <begin position="20"/>
        <end position="30"/>
    </location>
</feature>
<dbReference type="InterPro" id="IPR029046">
    <property type="entry name" value="LolA/LolB/LppX"/>
</dbReference>
<dbReference type="Gene3D" id="2.50.20.20">
    <property type="match status" value="1"/>
</dbReference>